<gene>
    <name evidence="12" type="ORF">CSR02_14580</name>
</gene>
<accession>A0A2G4R8D8</accession>
<proteinExistence type="inferred from homology"/>
<reference evidence="12 13" key="1">
    <citation type="submission" date="2017-10" db="EMBL/GenBank/DDBJ databases">
        <title>Genomic analysis of the genus Acetobacter.</title>
        <authorList>
            <person name="Kim K.H."/>
            <person name="Chun B.H."/>
            <person name="Son A.R."/>
            <person name="Jeon C.O."/>
        </authorList>
    </citation>
    <scope>NUCLEOTIDE SEQUENCE [LARGE SCALE GENOMIC DNA]</scope>
    <source>
        <strain evidence="12 13">LHT 2458</strain>
    </source>
</reference>
<evidence type="ECO:0000256" key="9">
    <source>
        <dbReference type="ARBA" id="ARBA00023136"/>
    </source>
</evidence>
<dbReference type="GO" id="GO:0006935">
    <property type="term" value="P:chemotaxis"/>
    <property type="evidence" value="ECO:0007669"/>
    <property type="project" value="UniProtKB-KW"/>
</dbReference>
<dbReference type="EMBL" id="PEBQ01000184">
    <property type="protein sequence ID" value="PHY92851.1"/>
    <property type="molecule type" value="Genomic_DNA"/>
</dbReference>
<keyword evidence="9" id="KW-0472">Membrane</keyword>
<feature type="coiled-coil region" evidence="11">
    <location>
        <begin position="78"/>
        <end position="140"/>
    </location>
</feature>
<evidence type="ECO:0000256" key="6">
    <source>
        <dbReference type="ARBA" id="ARBA00022500"/>
    </source>
</evidence>
<dbReference type="GO" id="GO:0005886">
    <property type="term" value="C:plasma membrane"/>
    <property type="evidence" value="ECO:0007669"/>
    <property type="project" value="UniProtKB-SubCell"/>
</dbReference>
<dbReference type="GO" id="GO:0009288">
    <property type="term" value="C:bacterial-type flagellum"/>
    <property type="evidence" value="ECO:0007669"/>
    <property type="project" value="InterPro"/>
</dbReference>
<dbReference type="GO" id="GO:0015031">
    <property type="term" value="P:protein transport"/>
    <property type="evidence" value="ECO:0007669"/>
    <property type="project" value="UniProtKB-KW"/>
</dbReference>
<comment type="caution">
    <text evidence="12">The sequence shown here is derived from an EMBL/GenBank/DDBJ whole genome shotgun (WGS) entry which is preliminary data.</text>
</comment>
<evidence type="ECO:0000256" key="4">
    <source>
        <dbReference type="ARBA" id="ARBA00022448"/>
    </source>
</evidence>
<sequence length="155" mass="17812">MSSDRIRSLRVLEKLRLAEVDKARIQVAQSLQVEKNIQLEIAKKEKDITENASFVYDNPAGEASSGIQALEASYREWLPKAKDILEKLQDDLKVAKENTEARRSELIRVNASHEAVKSLIESELQEIKIAQERKQQAEIDDISRTQFLKKRRNIV</sequence>
<keyword evidence="11" id="KW-0175">Coiled coil</keyword>
<dbReference type="GO" id="GO:0071973">
    <property type="term" value="P:bacterial-type flagellum-dependent cell motility"/>
    <property type="evidence" value="ECO:0007669"/>
    <property type="project" value="InterPro"/>
</dbReference>
<evidence type="ECO:0000256" key="2">
    <source>
        <dbReference type="ARBA" id="ARBA00010004"/>
    </source>
</evidence>
<dbReference type="Pfam" id="PF02050">
    <property type="entry name" value="FliJ"/>
    <property type="match status" value="1"/>
</dbReference>
<evidence type="ECO:0000256" key="10">
    <source>
        <dbReference type="ARBA" id="ARBA00023225"/>
    </source>
</evidence>
<evidence type="ECO:0000256" key="8">
    <source>
        <dbReference type="ARBA" id="ARBA00022927"/>
    </source>
</evidence>
<keyword evidence="13" id="KW-1185">Reference proteome</keyword>
<keyword evidence="5" id="KW-1003">Cell membrane</keyword>
<keyword evidence="8" id="KW-0653">Protein transport</keyword>
<dbReference type="GO" id="GO:0044781">
    <property type="term" value="P:bacterial-type flagellum organization"/>
    <property type="evidence" value="ECO:0007669"/>
    <property type="project" value="UniProtKB-KW"/>
</dbReference>
<evidence type="ECO:0000256" key="3">
    <source>
        <dbReference type="ARBA" id="ARBA00020392"/>
    </source>
</evidence>
<dbReference type="OrthoDB" id="7283860at2"/>
<keyword evidence="4" id="KW-0813">Transport</keyword>
<comment type="subcellular location">
    <subcellularLocation>
        <location evidence="1">Cell membrane</location>
        <topology evidence="1">Peripheral membrane protein</topology>
        <orientation evidence="1">Cytoplasmic side</orientation>
    </subcellularLocation>
</comment>
<dbReference type="InterPro" id="IPR012823">
    <property type="entry name" value="Flagell_FliJ"/>
</dbReference>
<dbReference type="AlphaFoldDB" id="A0A2G4R8D8"/>
<keyword evidence="7" id="KW-1005">Bacterial flagellum biogenesis</keyword>
<dbReference type="Gene3D" id="1.10.287.1700">
    <property type="match status" value="1"/>
</dbReference>
<evidence type="ECO:0000313" key="12">
    <source>
        <dbReference type="EMBL" id="PHY92851.1"/>
    </source>
</evidence>
<protein>
    <recommendedName>
        <fullName evidence="3">Flagellar FliJ protein</fullName>
    </recommendedName>
</protein>
<name>A0A2G4R8D8_9PROT</name>
<dbReference type="Proteomes" id="UP000228751">
    <property type="component" value="Unassembled WGS sequence"/>
</dbReference>
<dbReference type="RefSeq" id="WP_099542161.1">
    <property type="nucleotide sequence ID" value="NZ_PEBQ01000184.1"/>
</dbReference>
<evidence type="ECO:0000256" key="11">
    <source>
        <dbReference type="SAM" id="Coils"/>
    </source>
</evidence>
<evidence type="ECO:0000313" key="13">
    <source>
        <dbReference type="Proteomes" id="UP000228751"/>
    </source>
</evidence>
<evidence type="ECO:0000256" key="7">
    <source>
        <dbReference type="ARBA" id="ARBA00022795"/>
    </source>
</evidence>
<keyword evidence="6" id="KW-0145">Chemotaxis</keyword>
<comment type="similarity">
    <text evidence="2">Belongs to the FliJ family.</text>
</comment>
<dbReference type="InterPro" id="IPR053716">
    <property type="entry name" value="Flag_assembly_chemotaxis_eff"/>
</dbReference>
<keyword evidence="10" id="KW-1006">Bacterial flagellum protein export</keyword>
<evidence type="ECO:0000256" key="1">
    <source>
        <dbReference type="ARBA" id="ARBA00004413"/>
    </source>
</evidence>
<evidence type="ECO:0000256" key="5">
    <source>
        <dbReference type="ARBA" id="ARBA00022475"/>
    </source>
</evidence>
<organism evidence="12 13">
    <name type="scientific">Acetobacter pomorum</name>
    <dbReference type="NCBI Taxonomy" id="65959"/>
    <lineage>
        <taxon>Bacteria</taxon>
        <taxon>Pseudomonadati</taxon>
        <taxon>Pseudomonadota</taxon>
        <taxon>Alphaproteobacteria</taxon>
        <taxon>Acetobacterales</taxon>
        <taxon>Acetobacteraceae</taxon>
        <taxon>Acetobacter</taxon>
    </lineage>
</organism>